<dbReference type="Pfam" id="PF03781">
    <property type="entry name" value="FGE-sulfatase"/>
    <property type="match status" value="1"/>
</dbReference>
<proteinExistence type="predicted"/>
<dbReference type="InterPro" id="IPR016187">
    <property type="entry name" value="CTDL_fold"/>
</dbReference>
<dbReference type="InterPro" id="IPR024775">
    <property type="entry name" value="DinB-like"/>
</dbReference>
<dbReference type="AlphaFoldDB" id="A0A315ZAK6"/>
<evidence type="ECO:0000259" key="5">
    <source>
        <dbReference type="Pfam" id="PF12867"/>
    </source>
</evidence>
<comment type="pathway">
    <text evidence="3">Amino-acid biosynthesis; ergothioneine biosynthesis.</text>
</comment>
<feature type="domain" description="DinB-like" evidence="5">
    <location>
        <begin position="15"/>
        <end position="145"/>
    </location>
</feature>
<gene>
    <name evidence="6" type="ORF">BC781_102124</name>
</gene>
<dbReference type="InterPro" id="IPR017806">
    <property type="entry name" value="EgtB"/>
</dbReference>
<sequence>MELFTTHDTLVRYLEIRNYTESLCEPLHTEDYIPQPAVFVSPPKWHLGHTTWFFEEFILKKHLGGYKVFHPKFSFLFNSYYNLVGDRVERANRGVLTRPSVKEVFEYRKYVDQKITELFQSNPENINELETLLELGLNHEQQHQELFITDTKYTLSLNPLKPEVYPNTKINKPLEAKKQWLKLDEGIYDIGFEGDGFCYDNELGRHKVFLHSYEITDWLVTNREYVQFIEDDGYERFDLWLDEGWAWRKESEVDAPLYWKKIEGKWFTYTLAGMKELDLDATLSHVSYYEAAAFAEWKGMRLPTEFEWEAASDQFNWGTRWEWTNSAYLPYPKFAKAEGAIGEYNGKFMINQMVLRGASVATSPNHSRKTYRNFFHPHYQWQFTGIRLARSI</sequence>
<dbReference type="RefSeq" id="WP_109616720.1">
    <property type="nucleotide sequence ID" value="NZ_QGDO01000002.1"/>
</dbReference>
<dbReference type="Proteomes" id="UP000245535">
    <property type="component" value="Unassembled WGS sequence"/>
</dbReference>
<keyword evidence="1" id="KW-0560">Oxidoreductase</keyword>
<comment type="caution">
    <text evidence="6">The sequence shown here is derived from an EMBL/GenBank/DDBJ whole genome shotgun (WGS) entry which is preliminary data.</text>
</comment>
<evidence type="ECO:0000259" key="4">
    <source>
        <dbReference type="Pfam" id="PF03781"/>
    </source>
</evidence>
<dbReference type="SUPFAM" id="SSF56436">
    <property type="entry name" value="C-type lectin-like"/>
    <property type="match status" value="1"/>
</dbReference>
<name>A0A315ZAK6_SEDFL</name>
<reference evidence="6 7" key="1">
    <citation type="submission" date="2018-03" db="EMBL/GenBank/DDBJ databases">
        <title>Genomic Encyclopedia of Archaeal and Bacterial Type Strains, Phase II (KMG-II): from individual species to whole genera.</title>
        <authorList>
            <person name="Goeker M."/>
        </authorList>
    </citation>
    <scope>NUCLEOTIDE SEQUENCE [LARGE SCALE GENOMIC DNA]</scope>
    <source>
        <strain evidence="6 7">DSM 28229</strain>
    </source>
</reference>
<keyword evidence="7" id="KW-1185">Reference proteome</keyword>
<keyword evidence="2" id="KW-0408">Iron</keyword>
<dbReference type="Gene3D" id="3.90.1580.10">
    <property type="entry name" value="paralog of FGE (formylglycine-generating enzyme)"/>
    <property type="match status" value="2"/>
</dbReference>
<evidence type="ECO:0000313" key="6">
    <source>
        <dbReference type="EMBL" id="PWJ42581.1"/>
    </source>
</evidence>
<dbReference type="PANTHER" id="PTHR23150:SF36">
    <property type="entry name" value="HERCYNINE OXYGENASE"/>
    <property type="match status" value="1"/>
</dbReference>
<dbReference type="InterPro" id="IPR042095">
    <property type="entry name" value="SUMF_sf"/>
</dbReference>
<evidence type="ECO:0000256" key="3">
    <source>
        <dbReference type="ARBA" id="ARBA00037882"/>
    </source>
</evidence>
<evidence type="ECO:0000313" key="7">
    <source>
        <dbReference type="Proteomes" id="UP000245535"/>
    </source>
</evidence>
<dbReference type="InterPro" id="IPR005532">
    <property type="entry name" value="SUMF_dom"/>
</dbReference>
<protein>
    <submittedName>
        <fullName evidence="6">Ergothioneine biosynthesis protein EgtB</fullName>
    </submittedName>
</protein>
<dbReference type="Pfam" id="PF12867">
    <property type="entry name" value="DinB_2"/>
    <property type="match status" value="1"/>
</dbReference>
<dbReference type="InterPro" id="IPR051043">
    <property type="entry name" value="Sulfatase_Mod_Factor_Kinase"/>
</dbReference>
<organism evidence="6 7">
    <name type="scientific">Sediminitomix flava</name>
    <dbReference type="NCBI Taxonomy" id="379075"/>
    <lineage>
        <taxon>Bacteria</taxon>
        <taxon>Pseudomonadati</taxon>
        <taxon>Bacteroidota</taxon>
        <taxon>Cytophagia</taxon>
        <taxon>Cytophagales</taxon>
        <taxon>Flammeovirgaceae</taxon>
        <taxon>Sediminitomix</taxon>
    </lineage>
</organism>
<dbReference type="NCBIfam" id="TIGR03440">
    <property type="entry name" value="egtB_TIGR03440"/>
    <property type="match status" value="1"/>
</dbReference>
<evidence type="ECO:0000256" key="1">
    <source>
        <dbReference type="ARBA" id="ARBA00023002"/>
    </source>
</evidence>
<accession>A0A315ZAK6</accession>
<feature type="domain" description="Sulfatase-modifying factor enzyme-like" evidence="4">
    <location>
        <begin position="180"/>
        <end position="312"/>
    </location>
</feature>
<dbReference type="GO" id="GO:0052699">
    <property type="term" value="P:ergothioneine biosynthetic process"/>
    <property type="evidence" value="ECO:0007669"/>
    <property type="project" value="InterPro"/>
</dbReference>
<evidence type="ECO:0000256" key="2">
    <source>
        <dbReference type="ARBA" id="ARBA00023004"/>
    </source>
</evidence>
<dbReference type="EMBL" id="QGDO01000002">
    <property type="protein sequence ID" value="PWJ42581.1"/>
    <property type="molecule type" value="Genomic_DNA"/>
</dbReference>
<dbReference type="OrthoDB" id="9768004at2"/>
<dbReference type="PANTHER" id="PTHR23150">
    <property type="entry name" value="SULFATASE MODIFYING FACTOR 1, 2"/>
    <property type="match status" value="1"/>
</dbReference>